<name>A0A2H3JKT7_WOLCO</name>
<sequence length="74" mass="8050">MSLQLCQHSRRKPMNNDALSADPYIMISTAPPQHFASQDTTACRDVCRIDPGLYLLLGGSAQPQVGQEQVPPLA</sequence>
<organism evidence="1 2">
    <name type="scientific">Wolfiporia cocos (strain MD-104)</name>
    <name type="common">Brown rot fungus</name>
    <dbReference type="NCBI Taxonomy" id="742152"/>
    <lineage>
        <taxon>Eukaryota</taxon>
        <taxon>Fungi</taxon>
        <taxon>Dikarya</taxon>
        <taxon>Basidiomycota</taxon>
        <taxon>Agaricomycotina</taxon>
        <taxon>Agaricomycetes</taxon>
        <taxon>Polyporales</taxon>
        <taxon>Phaeolaceae</taxon>
        <taxon>Wolfiporia</taxon>
    </lineage>
</organism>
<protein>
    <submittedName>
        <fullName evidence="1">Uncharacterized protein</fullName>
    </submittedName>
</protein>
<accession>A0A2H3JKT7</accession>
<dbReference type="EMBL" id="KB468124">
    <property type="protein sequence ID" value="PCH42481.1"/>
    <property type="molecule type" value="Genomic_DNA"/>
</dbReference>
<proteinExistence type="predicted"/>
<gene>
    <name evidence="1" type="ORF">WOLCODRAFT_137932</name>
</gene>
<dbReference type="AlphaFoldDB" id="A0A2H3JKT7"/>
<reference evidence="1 2" key="1">
    <citation type="journal article" date="2012" name="Science">
        <title>The Paleozoic origin of enzymatic lignin decomposition reconstructed from 31 fungal genomes.</title>
        <authorList>
            <person name="Floudas D."/>
            <person name="Binder M."/>
            <person name="Riley R."/>
            <person name="Barry K."/>
            <person name="Blanchette R.A."/>
            <person name="Henrissat B."/>
            <person name="Martinez A.T."/>
            <person name="Otillar R."/>
            <person name="Spatafora J.W."/>
            <person name="Yadav J.S."/>
            <person name="Aerts A."/>
            <person name="Benoit I."/>
            <person name="Boyd A."/>
            <person name="Carlson A."/>
            <person name="Copeland A."/>
            <person name="Coutinho P.M."/>
            <person name="de Vries R.P."/>
            <person name="Ferreira P."/>
            <person name="Findley K."/>
            <person name="Foster B."/>
            <person name="Gaskell J."/>
            <person name="Glotzer D."/>
            <person name="Gorecki P."/>
            <person name="Heitman J."/>
            <person name="Hesse C."/>
            <person name="Hori C."/>
            <person name="Igarashi K."/>
            <person name="Jurgens J.A."/>
            <person name="Kallen N."/>
            <person name="Kersten P."/>
            <person name="Kohler A."/>
            <person name="Kuees U."/>
            <person name="Kumar T.K.A."/>
            <person name="Kuo A."/>
            <person name="LaButti K."/>
            <person name="Larrondo L.F."/>
            <person name="Lindquist E."/>
            <person name="Ling A."/>
            <person name="Lombard V."/>
            <person name="Lucas S."/>
            <person name="Lundell T."/>
            <person name="Martin R."/>
            <person name="McLaughlin D.J."/>
            <person name="Morgenstern I."/>
            <person name="Morin E."/>
            <person name="Murat C."/>
            <person name="Nagy L.G."/>
            <person name="Nolan M."/>
            <person name="Ohm R.A."/>
            <person name="Patyshakuliyeva A."/>
            <person name="Rokas A."/>
            <person name="Ruiz-Duenas F.J."/>
            <person name="Sabat G."/>
            <person name="Salamov A."/>
            <person name="Samejima M."/>
            <person name="Schmutz J."/>
            <person name="Slot J.C."/>
            <person name="St John F."/>
            <person name="Stenlid J."/>
            <person name="Sun H."/>
            <person name="Sun S."/>
            <person name="Syed K."/>
            <person name="Tsang A."/>
            <person name="Wiebenga A."/>
            <person name="Young D."/>
            <person name="Pisabarro A."/>
            <person name="Eastwood D.C."/>
            <person name="Martin F."/>
            <person name="Cullen D."/>
            <person name="Grigoriev I.V."/>
            <person name="Hibbett D.S."/>
        </authorList>
    </citation>
    <scope>NUCLEOTIDE SEQUENCE [LARGE SCALE GENOMIC DNA]</scope>
    <source>
        <strain evidence="1 2">MD-104</strain>
    </source>
</reference>
<dbReference type="Proteomes" id="UP000218811">
    <property type="component" value="Unassembled WGS sequence"/>
</dbReference>
<evidence type="ECO:0000313" key="2">
    <source>
        <dbReference type="Proteomes" id="UP000218811"/>
    </source>
</evidence>
<keyword evidence="2" id="KW-1185">Reference proteome</keyword>
<evidence type="ECO:0000313" key="1">
    <source>
        <dbReference type="EMBL" id="PCH42481.1"/>
    </source>
</evidence>